<comment type="caution">
    <text evidence="1">The sequence shown here is derived from an EMBL/GenBank/DDBJ whole genome shotgun (WGS) entry which is preliminary data.</text>
</comment>
<sequence length="289" mass="31140">MTYLGKIIGNCGSGIPRTGIGNCPKNEGKTVALMITAYDAQYPLDSEAFKAGLQGWVSAQGNQRMFPIKGIFENTRAGGEVQTSDLGFGGTMVTGLSAPNEMYRIEAGLCFYKEASRLNKRKVRVFRIDDEGFIFGTVKTVGDTDYFVGFEAITYAYPAKATDGSTFGYPYLGVWYSANNEKEYINANAFEIPSVPDGLIGIILEKGNATGTAKVVSTCGGDDYTSSYDWQPEMFVNLAGASPETVTINQDTGLLTFAPVASYRIKSASALEESDIYGLDGVEQMVDLA</sequence>
<name>A0A840CKQ3_9BACT</name>
<protein>
    <submittedName>
        <fullName evidence="1">Uncharacterized protein</fullName>
    </submittedName>
</protein>
<dbReference type="AlphaFoldDB" id="A0A840CKQ3"/>
<proteinExistence type="predicted"/>
<evidence type="ECO:0000313" key="2">
    <source>
        <dbReference type="Proteomes" id="UP000555103"/>
    </source>
</evidence>
<dbReference type="Proteomes" id="UP000555103">
    <property type="component" value="Unassembled WGS sequence"/>
</dbReference>
<accession>A0A840CKQ3</accession>
<dbReference type="EMBL" id="JACIEP010000008">
    <property type="protein sequence ID" value="MBB4036560.1"/>
    <property type="molecule type" value="Genomic_DNA"/>
</dbReference>
<dbReference type="RefSeq" id="WP_183307461.1">
    <property type="nucleotide sequence ID" value="NZ_JACIEP010000008.1"/>
</dbReference>
<evidence type="ECO:0000313" key="1">
    <source>
        <dbReference type="EMBL" id="MBB4036560.1"/>
    </source>
</evidence>
<keyword evidence="2" id="KW-1185">Reference proteome</keyword>
<gene>
    <name evidence="1" type="ORF">GGR21_002466</name>
</gene>
<organism evidence="1 2">
    <name type="scientific">Dysgonomonas hofstadii</name>
    <dbReference type="NCBI Taxonomy" id="637886"/>
    <lineage>
        <taxon>Bacteria</taxon>
        <taxon>Pseudomonadati</taxon>
        <taxon>Bacteroidota</taxon>
        <taxon>Bacteroidia</taxon>
        <taxon>Bacteroidales</taxon>
        <taxon>Dysgonomonadaceae</taxon>
        <taxon>Dysgonomonas</taxon>
    </lineage>
</organism>
<reference evidence="1 2" key="1">
    <citation type="submission" date="2020-08" db="EMBL/GenBank/DDBJ databases">
        <title>Genomic Encyclopedia of Type Strains, Phase IV (KMG-IV): sequencing the most valuable type-strain genomes for metagenomic binning, comparative biology and taxonomic classification.</title>
        <authorList>
            <person name="Goeker M."/>
        </authorList>
    </citation>
    <scope>NUCLEOTIDE SEQUENCE [LARGE SCALE GENOMIC DNA]</scope>
    <source>
        <strain evidence="1 2">DSM 104969</strain>
    </source>
</reference>